<accession>A0A0X8FK09</accession>
<sequence>MHKFTKYSLVLSAGLVLAACGQSKPQDSEKAAESNVSQAASQTSNDQQVDQATVTVKDIHGEVQVPVQPKKVVALDNRTFETLEDWGVDLVAVPKDVMPADSAYVKDDKVENIGNHREPNLELIAAADPDLVIVGQRFAKYYDDIKALAPNAAIVDYSWNTEDAENTGQSLMEGFKTSTQGLGAIFQKEDQAQALIDNLDKAIADVKSAYNGQDKVMSVIVSGGEIGYAAPHTGRVWGPLYDLFNLKPALEVADSSSDHQGDDISVEAIAQSNPDWLLVLDRDAAITDTESQPAQEVIEDSPALKSLDAVKNNHVIYAPADTYTNESIQTLTEIFQSMAKAFKGE</sequence>
<evidence type="ECO:0000256" key="1">
    <source>
        <dbReference type="ARBA" id="ARBA00004196"/>
    </source>
</evidence>
<dbReference type="KEGG" id="auh:AWM75_01060"/>
<dbReference type="OrthoDB" id="63946at2"/>
<comment type="subcellular location">
    <subcellularLocation>
        <location evidence="1">Cell envelope</location>
    </subcellularLocation>
</comment>
<dbReference type="Proteomes" id="UP000062260">
    <property type="component" value="Chromosome"/>
</dbReference>
<name>A0A0X8FK09_9LACT</name>
<dbReference type="PROSITE" id="PS50983">
    <property type="entry name" value="FE_B12_PBP"/>
    <property type="match status" value="1"/>
</dbReference>
<dbReference type="PANTHER" id="PTHR30532:SF28">
    <property type="entry name" value="PETROBACTIN-BINDING PROTEIN YCLQ"/>
    <property type="match status" value="1"/>
</dbReference>
<evidence type="ECO:0000256" key="5">
    <source>
        <dbReference type="SAM" id="MobiDB-lite"/>
    </source>
</evidence>
<dbReference type="CDD" id="cd01140">
    <property type="entry name" value="FatB"/>
    <property type="match status" value="1"/>
</dbReference>
<dbReference type="RefSeq" id="WP_067977326.1">
    <property type="nucleotide sequence ID" value="NZ_CP014163.1"/>
</dbReference>
<evidence type="ECO:0000256" key="6">
    <source>
        <dbReference type="SAM" id="SignalP"/>
    </source>
</evidence>
<evidence type="ECO:0000256" key="2">
    <source>
        <dbReference type="ARBA" id="ARBA00008814"/>
    </source>
</evidence>
<dbReference type="Gene3D" id="3.40.50.1980">
    <property type="entry name" value="Nitrogenase molybdenum iron protein domain"/>
    <property type="match status" value="2"/>
</dbReference>
<dbReference type="PROSITE" id="PS51257">
    <property type="entry name" value="PROKAR_LIPOPROTEIN"/>
    <property type="match status" value="1"/>
</dbReference>
<feature type="compositionally biased region" description="Polar residues" evidence="5">
    <location>
        <begin position="34"/>
        <end position="49"/>
    </location>
</feature>
<dbReference type="GO" id="GO:0030288">
    <property type="term" value="C:outer membrane-bounded periplasmic space"/>
    <property type="evidence" value="ECO:0007669"/>
    <property type="project" value="TreeGrafter"/>
</dbReference>
<proteinExistence type="inferred from homology"/>
<dbReference type="Pfam" id="PF01497">
    <property type="entry name" value="Peripla_BP_2"/>
    <property type="match status" value="1"/>
</dbReference>
<organism evidence="7 8">
    <name type="scientific">Aerococcus urinaehominis</name>
    <dbReference type="NCBI Taxonomy" id="128944"/>
    <lineage>
        <taxon>Bacteria</taxon>
        <taxon>Bacillati</taxon>
        <taxon>Bacillota</taxon>
        <taxon>Bacilli</taxon>
        <taxon>Lactobacillales</taxon>
        <taxon>Aerococcaceae</taxon>
        <taxon>Aerococcus</taxon>
    </lineage>
</organism>
<dbReference type="EMBL" id="CP014163">
    <property type="protein sequence ID" value="AMB98667.1"/>
    <property type="molecule type" value="Genomic_DNA"/>
</dbReference>
<keyword evidence="4 6" id="KW-0732">Signal</keyword>
<dbReference type="InterPro" id="IPR002491">
    <property type="entry name" value="ABC_transptr_periplasmic_BD"/>
</dbReference>
<dbReference type="InterPro" id="IPR051313">
    <property type="entry name" value="Bact_iron-sidero_bind"/>
</dbReference>
<reference evidence="8" key="2">
    <citation type="submission" date="2016-01" db="EMBL/GenBank/DDBJ databases">
        <title>Six Aerococcus type strain genome sequencing and assembly using PacBio and Illumina Hiseq.</title>
        <authorList>
            <person name="Carkaci D."/>
            <person name="Dargis R."/>
            <person name="Nielsen X.C."/>
            <person name="Skovgaard O."/>
            <person name="Fuursted K."/>
            <person name="Christensen J.J."/>
        </authorList>
    </citation>
    <scope>NUCLEOTIDE SEQUENCE [LARGE SCALE GENOMIC DNA]</scope>
    <source>
        <strain evidence="8">CCUG42038B</strain>
    </source>
</reference>
<feature type="chain" id="PRO_5043668788" evidence="6">
    <location>
        <begin position="19"/>
        <end position="345"/>
    </location>
</feature>
<protein>
    <submittedName>
        <fullName evidence="7">Iron ABC transporter substrate-binding protein</fullName>
    </submittedName>
</protein>
<dbReference type="AlphaFoldDB" id="A0A0X8FK09"/>
<dbReference type="InterPro" id="IPR033870">
    <property type="entry name" value="FatB"/>
</dbReference>
<gene>
    <name evidence="7" type="ORF">AWM75_01060</name>
</gene>
<feature type="region of interest" description="Disordered" evidence="5">
    <location>
        <begin position="28"/>
        <end position="49"/>
    </location>
</feature>
<evidence type="ECO:0000256" key="4">
    <source>
        <dbReference type="ARBA" id="ARBA00022729"/>
    </source>
</evidence>
<feature type="signal peptide" evidence="6">
    <location>
        <begin position="1"/>
        <end position="18"/>
    </location>
</feature>
<reference evidence="7 8" key="1">
    <citation type="journal article" date="2016" name="Genome Announc.">
        <title>Complete Genome Sequences of Aerococcus christensenii CCUG 28831T, Aerococcus sanguinicola CCUG 43001T, Aerococcus urinae CCUG 36881T, Aerococcus urinaeequi CCUG 28094T, Aerococcus urinaehominis CCUG 42038 BT, and Aerococcus viridans CCUG 4311T.</title>
        <authorList>
            <person name="Carkaci D."/>
            <person name="Dargis R."/>
            <person name="Nielsen X.C."/>
            <person name="Skovgaard O."/>
            <person name="Fuursted K."/>
            <person name="Christensen J.J."/>
        </authorList>
    </citation>
    <scope>NUCLEOTIDE SEQUENCE [LARGE SCALE GENOMIC DNA]</scope>
    <source>
        <strain evidence="7 8">CCUG42038B</strain>
    </source>
</reference>
<keyword evidence="8" id="KW-1185">Reference proteome</keyword>
<dbReference type="SUPFAM" id="SSF53807">
    <property type="entry name" value="Helical backbone' metal receptor"/>
    <property type="match status" value="1"/>
</dbReference>
<evidence type="ECO:0000313" key="7">
    <source>
        <dbReference type="EMBL" id="AMB98667.1"/>
    </source>
</evidence>
<dbReference type="PANTHER" id="PTHR30532">
    <property type="entry name" value="IRON III DICITRATE-BINDING PERIPLASMIC PROTEIN"/>
    <property type="match status" value="1"/>
</dbReference>
<evidence type="ECO:0000313" key="8">
    <source>
        <dbReference type="Proteomes" id="UP000062260"/>
    </source>
</evidence>
<keyword evidence="3" id="KW-0813">Transport</keyword>
<dbReference type="STRING" id="128944.AWM75_01060"/>
<dbReference type="GO" id="GO:1901678">
    <property type="term" value="P:iron coordination entity transport"/>
    <property type="evidence" value="ECO:0007669"/>
    <property type="project" value="UniProtKB-ARBA"/>
</dbReference>
<evidence type="ECO:0000256" key="3">
    <source>
        <dbReference type="ARBA" id="ARBA00022448"/>
    </source>
</evidence>
<comment type="similarity">
    <text evidence="2">Belongs to the bacterial solute-binding protein 8 family.</text>
</comment>